<organism evidence="2 3">
    <name type="scientific">Hymenoscyphus fraxineus</name>
    <dbReference type="NCBI Taxonomy" id="746836"/>
    <lineage>
        <taxon>Eukaryota</taxon>
        <taxon>Fungi</taxon>
        <taxon>Dikarya</taxon>
        <taxon>Ascomycota</taxon>
        <taxon>Pezizomycotina</taxon>
        <taxon>Leotiomycetes</taxon>
        <taxon>Helotiales</taxon>
        <taxon>Helotiaceae</taxon>
        <taxon>Hymenoscyphus</taxon>
    </lineage>
</organism>
<feature type="region of interest" description="Disordered" evidence="1">
    <location>
        <begin position="1"/>
        <end position="47"/>
    </location>
</feature>
<protein>
    <submittedName>
        <fullName evidence="2">Uncharacterized protein</fullName>
    </submittedName>
</protein>
<evidence type="ECO:0000313" key="3">
    <source>
        <dbReference type="Proteomes" id="UP000696280"/>
    </source>
</evidence>
<name>A0A9N9PUE3_9HELO</name>
<keyword evidence="3" id="KW-1185">Reference proteome</keyword>
<accession>A0A9N9PUE3</accession>
<reference evidence="2" key="1">
    <citation type="submission" date="2021-07" db="EMBL/GenBank/DDBJ databases">
        <authorList>
            <person name="Durling M."/>
        </authorList>
    </citation>
    <scope>NUCLEOTIDE SEQUENCE</scope>
</reference>
<evidence type="ECO:0000256" key="1">
    <source>
        <dbReference type="SAM" id="MobiDB-lite"/>
    </source>
</evidence>
<proteinExistence type="predicted"/>
<comment type="caution">
    <text evidence="2">The sequence shown here is derived from an EMBL/GenBank/DDBJ whole genome shotgun (WGS) entry which is preliminary data.</text>
</comment>
<dbReference type="Proteomes" id="UP000696280">
    <property type="component" value="Unassembled WGS sequence"/>
</dbReference>
<evidence type="ECO:0000313" key="2">
    <source>
        <dbReference type="EMBL" id="CAG8954442.1"/>
    </source>
</evidence>
<dbReference type="AlphaFoldDB" id="A0A9N9PUE3"/>
<sequence length="70" mass="7362">MTRVEVKVGSKSLSSSAPKGPRVTRKPGKQKGPNAFSDAGSGNIKMTDNEWSPTTLYFGSGLQFCATVGL</sequence>
<gene>
    <name evidence="2" type="ORF">HYFRA_00006069</name>
</gene>
<dbReference type="EMBL" id="CAJVRL010000056">
    <property type="protein sequence ID" value="CAG8954442.1"/>
    <property type="molecule type" value="Genomic_DNA"/>
</dbReference>